<evidence type="ECO:0000313" key="7">
    <source>
        <dbReference type="EMBL" id="RDB35878.1"/>
    </source>
</evidence>
<evidence type="ECO:0000256" key="4">
    <source>
        <dbReference type="ARBA" id="ARBA00022825"/>
    </source>
</evidence>
<feature type="active site" description="Charge relay system" evidence="5">
    <location>
        <position position="349"/>
    </location>
</feature>
<keyword evidence="8" id="KW-1185">Reference proteome</keyword>
<dbReference type="InterPro" id="IPR000209">
    <property type="entry name" value="Peptidase_S8/S53_dom"/>
</dbReference>
<reference evidence="7" key="1">
    <citation type="submission" date="2018-04" db="EMBL/GenBank/DDBJ databases">
        <title>Draft genome sequence of the Candidatus Spirobacillus cienkowskii, a pathogen of freshwater Daphnia species, reconstructed from hemolymph metagenomic reads.</title>
        <authorList>
            <person name="Bresciani L."/>
            <person name="Lemos L.N."/>
            <person name="Wale N."/>
            <person name="Lin J.Y."/>
            <person name="Fernandes G.R."/>
            <person name="Duffy M.A."/>
            <person name="Rodrigues J.M."/>
        </authorList>
    </citation>
    <scope>NUCLEOTIDE SEQUENCE [LARGE SCALE GENOMIC DNA]</scope>
    <source>
        <strain evidence="7">Binning01</strain>
    </source>
</reference>
<dbReference type="SUPFAM" id="SSF52743">
    <property type="entry name" value="Subtilisin-like"/>
    <property type="match status" value="1"/>
</dbReference>
<evidence type="ECO:0000313" key="8">
    <source>
        <dbReference type="Proteomes" id="UP000253934"/>
    </source>
</evidence>
<proteinExistence type="inferred from homology"/>
<feature type="active site" description="Charge relay system" evidence="5">
    <location>
        <position position="179"/>
    </location>
</feature>
<evidence type="ECO:0000256" key="2">
    <source>
        <dbReference type="ARBA" id="ARBA00022670"/>
    </source>
</evidence>
<evidence type="ECO:0000259" key="6">
    <source>
        <dbReference type="Pfam" id="PF00082"/>
    </source>
</evidence>
<dbReference type="PANTHER" id="PTHR43806">
    <property type="entry name" value="PEPTIDASE S8"/>
    <property type="match status" value="1"/>
</dbReference>
<dbReference type="InterPro" id="IPR036852">
    <property type="entry name" value="Peptidase_S8/S53_dom_sf"/>
</dbReference>
<dbReference type="CDD" id="cd00306">
    <property type="entry name" value="Peptidases_S8_S53"/>
    <property type="match status" value="1"/>
</dbReference>
<name>A0A369KPX2_9BACT</name>
<sequence length="413" mass="46364">MINKKKLYNYLNLFTATLFLSCSNTDDENIDVVKDKIYILETGLTDNELDSYGKKVVYRFKSINNLVALNNNSQLKNNYVNSSLYKIIEENAKVRIDYNFNKFLSNKKYNEIFIRTYSEANFDKALDRINSANISLQKVNVAIVDSGVVPVTRAIKAKLKFSINLTNDSSDPFKIISSHATYLASIFAGIDEYFSIKNVYAKNAELYSYRVNVTRDSSQTEKKYGSLQLAVAIDEAVFHNAKIVNLSLSYLSKPYDSSIFIEKILISNAAKKGIVFVVPAGNENMNIDTQEVYPSRYDLNNVVTVSSHNNQLVRAYNSNYGLNVDLSAQGISLHLTNNKGNLDFVSGTSFSVAVVAAAMSLYYGAFPAASLNTMLDHLFMSANDYNNTNENEIISKYGRLDVDRFIKLGMVND</sequence>
<keyword evidence="2 5" id="KW-0645">Protease</keyword>
<evidence type="ECO:0000256" key="1">
    <source>
        <dbReference type="ARBA" id="ARBA00011073"/>
    </source>
</evidence>
<evidence type="ECO:0000256" key="3">
    <source>
        <dbReference type="ARBA" id="ARBA00022801"/>
    </source>
</evidence>
<feature type="domain" description="Peptidase S8/S53" evidence="6">
    <location>
        <begin position="138"/>
        <end position="391"/>
    </location>
</feature>
<protein>
    <recommendedName>
        <fullName evidence="6">Peptidase S8/S53 domain-containing protein</fullName>
    </recommendedName>
</protein>
<dbReference type="Pfam" id="PF00082">
    <property type="entry name" value="Peptidase_S8"/>
    <property type="match status" value="1"/>
</dbReference>
<accession>A0A369KPX2</accession>
<dbReference type="GO" id="GO:0006508">
    <property type="term" value="P:proteolysis"/>
    <property type="evidence" value="ECO:0007669"/>
    <property type="project" value="UniProtKB-KW"/>
</dbReference>
<gene>
    <name evidence="7" type="ORF">DCC88_07865</name>
</gene>
<dbReference type="Proteomes" id="UP000253934">
    <property type="component" value="Unassembled WGS sequence"/>
</dbReference>
<dbReference type="PANTHER" id="PTHR43806:SF11">
    <property type="entry name" value="CEREVISIN-RELATED"/>
    <property type="match status" value="1"/>
</dbReference>
<dbReference type="PROSITE" id="PS51892">
    <property type="entry name" value="SUBTILASE"/>
    <property type="match status" value="1"/>
</dbReference>
<dbReference type="GO" id="GO:0004252">
    <property type="term" value="F:serine-type endopeptidase activity"/>
    <property type="evidence" value="ECO:0007669"/>
    <property type="project" value="UniProtKB-UniRule"/>
</dbReference>
<dbReference type="PROSITE" id="PS51257">
    <property type="entry name" value="PROKAR_LIPOPROTEIN"/>
    <property type="match status" value="1"/>
</dbReference>
<dbReference type="EMBL" id="QOVW01000072">
    <property type="protein sequence ID" value="RDB35878.1"/>
    <property type="molecule type" value="Genomic_DNA"/>
</dbReference>
<organism evidence="7 8">
    <name type="scientific">Spirobacillus cienkowskii</name>
    <dbReference type="NCBI Taxonomy" id="495820"/>
    <lineage>
        <taxon>Bacteria</taxon>
        <taxon>Pseudomonadati</taxon>
        <taxon>Bdellovibrionota</taxon>
        <taxon>Oligoflexia</taxon>
        <taxon>Silvanigrellales</taxon>
        <taxon>Spirobacillus</taxon>
    </lineage>
</organism>
<comment type="similarity">
    <text evidence="1 5">Belongs to the peptidase S8 family.</text>
</comment>
<dbReference type="AlphaFoldDB" id="A0A369KPX2"/>
<keyword evidence="3 5" id="KW-0378">Hydrolase</keyword>
<feature type="active site" description="Charge relay system" evidence="5">
    <location>
        <position position="145"/>
    </location>
</feature>
<dbReference type="Gene3D" id="3.40.50.200">
    <property type="entry name" value="Peptidase S8/S53 domain"/>
    <property type="match status" value="1"/>
</dbReference>
<evidence type="ECO:0000256" key="5">
    <source>
        <dbReference type="PROSITE-ProRule" id="PRU01240"/>
    </source>
</evidence>
<keyword evidence="4 5" id="KW-0720">Serine protease</keyword>
<comment type="caution">
    <text evidence="7">The sequence shown here is derived from an EMBL/GenBank/DDBJ whole genome shotgun (WGS) entry which is preliminary data.</text>
</comment>
<dbReference type="InterPro" id="IPR050131">
    <property type="entry name" value="Peptidase_S8_subtilisin-like"/>
</dbReference>